<feature type="compositionally biased region" description="Low complexity" evidence="1">
    <location>
        <begin position="122"/>
        <end position="134"/>
    </location>
</feature>
<evidence type="ECO:0000313" key="2">
    <source>
        <dbReference type="EMBL" id="OCA16593.1"/>
    </source>
</evidence>
<reference evidence="2" key="2">
    <citation type="journal article" date="2010" name="Science">
        <title>The genome of the Western clawed frog Xenopus tropicalis.</title>
        <authorList>
            <person name="Hellsten U."/>
            <person name="Harland R.M."/>
            <person name="Gilchrist M.J."/>
            <person name="Hendrix D."/>
            <person name="Jurka J."/>
            <person name="Kapitonov V."/>
            <person name="Ovcharenko I."/>
            <person name="Putnam N.H."/>
            <person name="Shu S."/>
            <person name="Taher L."/>
            <person name="Blitz I.L."/>
            <person name="Blumberg B."/>
            <person name="Dichmann D.S."/>
            <person name="Dubchak I."/>
            <person name="Amaya E."/>
            <person name="Detter J.C."/>
            <person name="Fletcher R."/>
            <person name="Gerhard D.S."/>
            <person name="Goodstein D."/>
            <person name="Graves T."/>
            <person name="Grigoriev I.V."/>
            <person name="Grimwood J."/>
            <person name="Kawashima T."/>
            <person name="Lindquist E."/>
            <person name="Lucas S.M."/>
            <person name="Mead P.E."/>
            <person name="Mitros T."/>
            <person name="Ogino H."/>
            <person name="Ohta Y."/>
            <person name="Poliakov A.V."/>
            <person name="Pollet N."/>
            <person name="Robert J."/>
            <person name="Salamov A."/>
            <person name="Sater A.K."/>
            <person name="Schmutz J."/>
            <person name="Terry A."/>
            <person name="Vize P.D."/>
            <person name="Warren W.C."/>
            <person name="Wells D."/>
            <person name="Wills A."/>
            <person name="Wilson R.K."/>
            <person name="Zimmerman L.B."/>
            <person name="Zorn A.M."/>
            <person name="Grainger R."/>
            <person name="Grammer T."/>
            <person name="Khokha M.K."/>
            <person name="Richardson P.M."/>
            <person name="Rokhsar D.S."/>
        </authorList>
    </citation>
    <scope>NUCLEOTIDE SEQUENCE [LARGE SCALE GENOMIC DNA]</scope>
    <source>
        <strain evidence="2">Nigerian</strain>
    </source>
</reference>
<protein>
    <submittedName>
        <fullName evidence="2">Uncharacterized protein</fullName>
    </submittedName>
</protein>
<feature type="region of interest" description="Disordered" evidence="1">
    <location>
        <begin position="112"/>
        <end position="203"/>
    </location>
</feature>
<proteinExistence type="predicted"/>
<reference evidence="2" key="1">
    <citation type="submission" date="2009-11" db="EMBL/GenBank/DDBJ databases">
        <authorList>
            <consortium name="US DOE Joint Genome Institute (JGI-PGF)"/>
            <person name="Ottilar R."/>
            <person name="Schmutz J."/>
            <person name="Salamov A."/>
            <person name="Cheng J.F."/>
            <person name="Lucas S."/>
            <person name="Pitluck S."/>
            <person name="Gundlach H."/>
            <person name="Guo Y."/>
            <person name="Haberer G."/>
            <person name="Nasrallah J."/>
            <person name="Mayer K.F.X."/>
            <person name="van de Peer Y."/>
            <person name="Weigel D."/>
            <person name="Grigoriev I.V."/>
        </authorList>
    </citation>
    <scope>NUCLEOTIDE SEQUENCE</scope>
    <source>
        <strain evidence="2">Nigerian</strain>
    </source>
</reference>
<gene>
    <name evidence="2" type="ORF">XENTR_v90028096mg</name>
</gene>
<reference evidence="2" key="3">
    <citation type="submission" date="2016-05" db="EMBL/GenBank/DDBJ databases">
        <title>WGS assembly of Xenopus tropicalis.</title>
        <authorList>
            <person name="Sessions A."/>
            <person name="Jenkins J."/>
            <person name="Mitros T."/>
            <person name="Lyons J.T."/>
            <person name="Dichmann D.S."/>
            <person name="Robert J."/>
            <person name="Harland R.M."/>
            <person name="Rokhsar D.S."/>
        </authorList>
    </citation>
    <scope>NUCLEOTIDE SEQUENCE</scope>
    <source>
        <strain evidence="2">Nigerian</strain>
    </source>
</reference>
<evidence type="ECO:0000256" key="1">
    <source>
        <dbReference type="SAM" id="MobiDB-lite"/>
    </source>
</evidence>
<dbReference type="AlphaFoldDB" id="A0A1B8Y114"/>
<dbReference type="EMBL" id="KV460587">
    <property type="protein sequence ID" value="OCA16593.1"/>
    <property type="molecule type" value="Genomic_DNA"/>
</dbReference>
<organism evidence="2">
    <name type="scientific">Xenopus tropicalis</name>
    <name type="common">Western clawed frog</name>
    <name type="synonym">Silurana tropicalis</name>
    <dbReference type="NCBI Taxonomy" id="8364"/>
    <lineage>
        <taxon>Eukaryota</taxon>
        <taxon>Metazoa</taxon>
        <taxon>Chordata</taxon>
        <taxon>Craniata</taxon>
        <taxon>Vertebrata</taxon>
        <taxon>Euteleostomi</taxon>
        <taxon>Amphibia</taxon>
        <taxon>Batrachia</taxon>
        <taxon>Anura</taxon>
        <taxon>Pipoidea</taxon>
        <taxon>Pipidae</taxon>
        <taxon>Xenopodinae</taxon>
        <taxon>Xenopus</taxon>
        <taxon>Silurana</taxon>
    </lineage>
</organism>
<accession>A0A1B8Y114</accession>
<feature type="compositionally biased region" description="Basic and acidic residues" evidence="1">
    <location>
        <begin position="194"/>
        <end position="203"/>
    </location>
</feature>
<name>A0A1B8Y114_XENTR</name>
<sequence length="379" mass="42455">MADKGWDGWEVLDEPKSKGFTLRDPPVIDTGARYIWGGTYGERLTDMGVRELVPYCGRCGTDLIEEAKDFKSHCSYCFYDCWIGPYQEPRPPKGRPTPGPFVQGLRKLSGRSELSAEAEPFTPTSSPGGRSTSSKHSVAVGPVSPAGDTVQESPRGVSSGEELPTTMGERRSVARGRGRVPSVATKPSTPTKEQPAEEAKEWATDGTTTIWPVLSLPTVPLRGAVPGLNQAYWVLPGRGDPAKMRSVSRVQRMINTRVRDLWGYCMPYAPEWVFDEVEKKVQEWLYGEIIRRADIGKEGVFHSDPERRSRDVEFIGNTMHEWWFGRTILKHYVKSCGKFQEEKYFSMNAQLPGGGRIDKPHPSYYLSLDETLKRFGASR</sequence>